<name>A0A0E3BND4_9BURK</name>
<feature type="domain" description="VOC" evidence="1">
    <location>
        <begin position="5"/>
        <end position="132"/>
    </location>
</feature>
<dbReference type="Pfam" id="PF00903">
    <property type="entry name" value="Glyoxalase"/>
    <property type="match status" value="1"/>
</dbReference>
<dbReference type="AlphaFoldDB" id="A0A0E3BND4"/>
<dbReference type="Proteomes" id="UP000029549">
    <property type="component" value="Unassembled WGS sequence"/>
</dbReference>
<sequence length="152" mass="16879">MFATSLQHYLVRAADLQASADFYEQVLGLSHGWRPDLPFPGFWMYIGEIPCVHLCSAQASAGRDYFIGSRPTEAHGSGAIDHIGLAARDRYAFVRHLERQNIPFTLRTAPGGAILQVFVDDPDGVRIEMNYETAVEHAIETERGRSFSPDVA</sequence>
<dbReference type="InterPro" id="IPR037523">
    <property type="entry name" value="VOC_core"/>
</dbReference>
<keyword evidence="3" id="KW-1185">Reference proteome</keyword>
<dbReference type="PANTHER" id="PTHR46142:SF3">
    <property type="entry name" value="F18B13.24 PROTEIN"/>
    <property type="match status" value="1"/>
</dbReference>
<accession>A0A0E3BND4</accession>
<evidence type="ECO:0000313" key="2">
    <source>
        <dbReference type="EMBL" id="KGH05131.1"/>
    </source>
</evidence>
<dbReference type="RefSeq" id="WP_052053025.1">
    <property type="nucleotide sequence ID" value="NZ_AWTM01000129.1"/>
</dbReference>
<dbReference type="PROSITE" id="PS51819">
    <property type="entry name" value="VOC"/>
    <property type="match status" value="1"/>
</dbReference>
<dbReference type="EMBL" id="AWTP01000151">
    <property type="protein sequence ID" value="KGH05131.1"/>
    <property type="molecule type" value="Genomic_DNA"/>
</dbReference>
<proteinExistence type="predicted"/>
<dbReference type="InterPro" id="IPR004360">
    <property type="entry name" value="Glyas_Fos-R_dOase_dom"/>
</dbReference>
<reference evidence="2 3" key="1">
    <citation type="submission" date="2013-09" db="EMBL/GenBank/DDBJ databases">
        <title>High correlation between genotypes and phenotypes of environmental bacteria Comamonas testosteroni strains.</title>
        <authorList>
            <person name="Liu L."/>
            <person name="Zhu W."/>
            <person name="Xia X."/>
            <person name="Xu B."/>
            <person name="Luo M."/>
            <person name="Wang G."/>
        </authorList>
    </citation>
    <scope>NUCLEOTIDE SEQUENCE [LARGE SCALE GENOMIC DNA]</scope>
    <source>
        <strain evidence="2 3">DF2</strain>
    </source>
</reference>
<protein>
    <recommendedName>
        <fullName evidence="1">VOC domain-containing protein</fullName>
    </recommendedName>
</protein>
<evidence type="ECO:0000313" key="3">
    <source>
        <dbReference type="Proteomes" id="UP000029549"/>
    </source>
</evidence>
<dbReference type="Gene3D" id="3.10.180.10">
    <property type="entry name" value="2,3-Dihydroxybiphenyl 1,2-Dioxygenase, domain 1"/>
    <property type="match status" value="1"/>
</dbReference>
<dbReference type="InterPro" id="IPR029068">
    <property type="entry name" value="Glyas_Bleomycin-R_OHBP_Dase"/>
</dbReference>
<dbReference type="PANTHER" id="PTHR46142">
    <property type="match status" value="1"/>
</dbReference>
<dbReference type="SUPFAM" id="SSF54593">
    <property type="entry name" value="Glyoxalase/Bleomycin resistance protein/Dihydroxybiphenyl dioxygenase"/>
    <property type="match status" value="1"/>
</dbReference>
<evidence type="ECO:0000259" key="1">
    <source>
        <dbReference type="PROSITE" id="PS51819"/>
    </source>
</evidence>
<organism evidence="2 3">
    <name type="scientific">Comamonas thiooxydans</name>
    <dbReference type="NCBI Taxonomy" id="363952"/>
    <lineage>
        <taxon>Bacteria</taxon>
        <taxon>Pseudomonadati</taxon>
        <taxon>Pseudomonadota</taxon>
        <taxon>Betaproteobacteria</taxon>
        <taxon>Burkholderiales</taxon>
        <taxon>Comamonadaceae</taxon>
        <taxon>Comamonas</taxon>
    </lineage>
</organism>
<gene>
    <name evidence="2" type="ORF">P608_23530</name>
</gene>
<comment type="caution">
    <text evidence="2">The sequence shown here is derived from an EMBL/GenBank/DDBJ whole genome shotgun (WGS) entry which is preliminary data.</text>
</comment>